<name>A0A816V4B6_9BILA</name>
<comment type="caution">
    <text evidence="2">The sequence shown here is derived from an EMBL/GenBank/DDBJ whole genome shotgun (WGS) entry which is preliminary data.</text>
</comment>
<accession>A0A816V4B6</accession>
<dbReference type="PANTHER" id="PTHR19860:SF42">
    <property type="entry name" value="RING-TYPE DOMAIN-CONTAINING PROTEIN"/>
    <property type="match status" value="1"/>
</dbReference>
<dbReference type="GO" id="GO:0080008">
    <property type="term" value="C:Cul4-RING E3 ubiquitin ligase complex"/>
    <property type="evidence" value="ECO:0007669"/>
    <property type="project" value="TreeGrafter"/>
</dbReference>
<dbReference type="AlphaFoldDB" id="A0A816V4B6"/>
<dbReference type="PANTHER" id="PTHR19860">
    <property type="entry name" value="DDB1- AND CUL4-ASSOCIATED FACTOR 12-RELATED"/>
    <property type="match status" value="1"/>
</dbReference>
<protein>
    <submittedName>
        <fullName evidence="2">Uncharacterized protein</fullName>
    </submittedName>
</protein>
<proteinExistence type="predicted"/>
<evidence type="ECO:0000256" key="1">
    <source>
        <dbReference type="ARBA" id="ARBA00022737"/>
    </source>
</evidence>
<dbReference type="Proteomes" id="UP000663887">
    <property type="component" value="Unassembled WGS sequence"/>
</dbReference>
<dbReference type="InterPro" id="IPR051191">
    <property type="entry name" value="DCAF12"/>
</dbReference>
<dbReference type="EMBL" id="CAJNRG010009775">
    <property type="protein sequence ID" value="CAF2116835.1"/>
    <property type="molecule type" value="Genomic_DNA"/>
</dbReference>
<gene>
    <name evidence="2" type="ORF">XDN619_LOCUS21744</name>
</gene>
<keyword evidence="1" id="KW-0677">Repeat</keyword>
<sequence length="357" mass="41196">MMQMRKIKRLTLEPDQKGILVNNRGGEHALYLSYVCEDLRQFGDYSLVTKRLAKYPESIEDLLNLLLNEVYTVVDSKPLLDAFFKLLIISNVGILEADIVNMLQQYMNKTGGENDKTPIDRMVWSTLRRQLKTFLDTTWIYGHQLIIYRHASLEQILQKRCFKDNTDELRSMHSFMADFYLRSQTIKDFSVRRVPYHYEKANMYSELIKYLRSSQSRGVDRLDRQAYLRRRRCTKLLPFTDDIFNQRAFLCNICAMQFKLGPFTMAKSSCLICTNMILGGNMSQGNPFKREARLCQKHGSGGYPHSIQCVVCRQPRPKPSGTGTAAGFPESVALNICFDCWISGGGSRPRCCGMEFE</sequence>
<evidence type="ECO:0000313" key="3">
    <source>
        <dbReference type="Proteomes" id="UP000663887"/>
    </source>
</evidence>
<evidence type="ECO:0000313" key="2">
    <source>
        <dbReference type="EMBL" id="CAF2116835.1"/>
    </source>
</evidence>
<reference evidence="2" key="1">
    <citation type="submission" date="2021-02" db="EMBL/GenBank/DDBJ databases">
        <authorList>
            <person name="Nowell W R."/>
        </authorList>
    </citation>
    <scope>NUCLEOTIDE SEQUENCE</scope>
</reference>
<organism evidence="2 3">
    <name type="scientific">Rotaria magnacalcarata</name>
    <dbReference type="NCBI Taxonomy" id="392030"/>
    <lineage>
        <taxon>Eukaryota</taxon>
        <taxon>Metazoa</taxon>
        <taxon>Spiralia</taxon>
        <taxon>Gnathifera</taxon>
        <taxon>Rotifera</taxon>
        <taxon>Eurotatoria</taxon>
        <taxon>Bdelloidea</taxon>
        <taxon>Philodinida</taxon>
        <taxon>Philodinidae</taxon>
        <taxon>Rotaria</taxon>
    </lineage>
</organism>